<feature type="transmembrane region" description="Helical" evidence="8">
    <location>
        <begin position="433"/>
        <end position="456"/>
    </location>
</feature>
<protein>
    <submittedName>
        <fullName evidence="9">NCS1 family nucleobase:cation symporter-1</fullName>
    </submittedName>
</protein>
<dbReference type="GO" id="GO:0005886">
    <property type="term" value="C:plasma membrane"/>
    <property type="evidence" value="ECO:0007669"/>
    <property type="project" value="TreeGrafter"/>
</dbReference>
<comment type="caution">
    <text evidence="9">The sequence shown here is derived from an EMBL/GenBank/DDBJ whole genome shotgun (WGS) entry which is preliminary data.</text>
</comment>
<gene>
    <name evidence="9" type="ORF">A1O1_02197</name>
</gene>
<comment type="subcellular location">
    <subcellularLocation>
        <location evidence="1">Membrane</location>
        <topology evidence="1">Multi-pass membrane protein</topology>
    </subcellularLocation>
</comment>
<dbReference type="RefSeq" id="XP_007721298.1">
    <property type="nucleotide sequence ID" value="XM_007723108.1"/>
</dbReference>
<reference evidence="9 10" key="1">
    <citation type="submission" date="2013-03" db="EMBL/GenBank/DDBJ databases">
        <title>The Genome Sequence of Capronia coronata CBS 617.96.</title>
        <authorList>
            <consortium name="The Broad Institute Genomics Platform"/>
            <person name="Cuomo C."/>
            <person name="de Hoog S."/>
            <person name="Gorbushina A."/>
            <person name="Walker B."/>
            <person name="Young S.K."/>
            <person name="Zeng Q."/>
            <person name="Gargeya S."/>
            <person name="Fitzgerald M."/>
            <person name="Haas B."/>
            <person name="Abouelleil A."/>
            <person name="Allen A.W."/>
            <person name="Alvarado L."/>
            <person name="Arachchi H.M."/>
            <person name="Berlin A.M."/>
            <person name="Chapman S.B."/>
            <person name="Gainer-Dewar J."/>
            <person name="Goldberg J."/>
            <person name="Griggs A."/>
            <person name="Gujja S."/>
            <person name="Hansen M."/>
            <person name="Howarth C."/>
            <person name="Imamovic A."/>
            <person name="Ireland A."/>
            <person name="Larimer J."/>
            <person name="McCowan C."/>
            <person name="Murphy C."/>
            <person name="Pearson M."/>
            <person name="Poon T.W."/>
            <person name="Priest M."/>
            <person name="Roberts A."/>
            <person name="Saif S."/>
            <person name="Shea T."/>
            <person name="Sisk P."/>
            <person name="Sykes S."/>
            <person name="Wortman J."/>
            <person name="Nusbaum C."/>
            <person name="Birren B."/>
        </authorList>
    </citation>
    <scope>NUCLEOTIDE SEQUENCE [LARGE SCALE GENOMIC DNA]</scope>
    <source>
        <strain evidence="9 10">CBS 617.96</strain>
    </source>
</reference>
<comment type="similarity">
    <text evidence="2 7">Belongs to the purine-cytosine permease (2.A.39) family.</text>
</comment>
<evidence type="ECO:0000256" key="8">
    <source>
        <dbReference type="SAM" id="Phobius"/>
    </source>
</evidence>
<dbReference type="Gene3D" id="1.10.4160.10">
    <property type="entry name" value="Hydantoin permease"/>
    <property type="match status" value="1"/>
</dbReference>
<dbReference type="GeneID" id="19157097"/>
<feature type="transmembrane region" description="Helical" evidence="8">
    <location>
        <begin position="359"/>
        <end position="378"/>
    </location>
</feature>
<accession>W9ZH24</accession>
<dbReference type="AlphaFoldDB" id="W9ZH24"/>
<keyword evidence="4 8" id="KW-0812">Transmembrane</keyword>
<evidence type="ECO:0000256" key="4">
    <source>
        <dbReference type="ARBA" id="ARBA00022692"/>
    </source>
</evidence>
<feature type="transmembrane region" description="Helical" evidence="8">
    <location>
        <begin position="128"/>
        <end position="152"/>
    </location>
</feature>
<dbReference type="Pfam" id="PF02133">
    <property type="entry name" value="Transp_cyt_pur"/>
    <property type="match status" value="1"/>
</dbReference>
<keyword evidence="10" id="KW-1185">Reference proteome</keyword>
<dbReference type="InterPro" id="IPR026030">
    <property type="entry name" value="Pur-cyt_permease_Fcy2/21/22"/>
</dbReference>
<dbReference type="eggNOG" id="ENOG502QQ8Y">
    <property type="taxonomic scope" value="Eukaryota"/>
</dbReference>
<evidence type="ECO:0000256" key="5">
    <source>
        <dbReference type="ARBA" id="ARBA00022989"/>
    </source>
</evidence>
<evidence type="ECO:0000256" key="7">
    <source>
        <dbReference type="PIRNR" id="PIRNR002744"/>
    </source>
</evidence>
<keyword evidence="5 8" id="KW-1133">Transmembrane helix</keyword>
<dbReference type="PIRSF" id="PIRSF002744">
    <property type="entry name" value="Pur-cyt_permease"/>
    <property type="match status" value="1"/>
</dbReference>
<feature type="transmembrane region" description="Helical" evidence="8">
    <location>
        <begin position="468"/>
        <end position="487"/>
    </location>
</feature>
<evidence type="ECO:0000256" key="2">
    <source>
        <dbReference type="ARBA" id="ARBA00008974"/>
    </source>
</evidence>
<evidence type="ECO:0000313" key="9">
    <source>
        <dbReference type="EMBL" id="EXJ93804.1"/>
    </source>
</evidence>
<dbReference type="HOGENOM" id="CLU_026016_2_0_1"/>
<evidence type="ECO:0000313" key="10">
    <source>
        <dbReference type="Proteomes" id="UP000019484"/>
    </source>
</evidence>
<dbReference type="GO" id="GO:0022857">
    <property type="term" value="F:transmembrane transporter activity"/>
    <property type="evidence" value="ECO:0007669"/>
    <property type="project" value="InterPro"/>
</dbReference>
<dbReference type="OrthoDB" id="5428495at2759"/>
<dbReference type="PANTHER" id="PTHR31806">
    <property type="entry name" value="PURINE-CYTOSINE PERMEASE FCY2-RELATED"/>
    <property type="match status" value="1"/>
</dbReference>
<feature type="transmembrane region" description="Helical" evidence="8">
    <location>
        <begin position="325"/>
        <end position="347"/>
    </location>
</feature>
<feature type="transmembrane region" description="Helical" evidence="8">
    <location>
        <begin position="390"/>
        <end position="412"/>
    </location>
</feature>
<feature type="transmembrane region" description="Helical" evidence="8">
    <location>
        <begin position="231"/>
        <end position="257"/>
    </location>
</feature>
<dbReference type="EMBL" id="AMWN01000002">
    <property type="protein sequence ID" value="EXJ93804.1"/>
    <property type="molecule type" value="Genomic_DNA"/>
</dbReference>
<feature type="transmembrane region" description="Helical" evidence="8">
    <location>
        <begin position="200"/>
        <end position="219"/>
    </location>
</feature>
<feature type="transmembrane region" description="Helical" evidence="8">
    <location>
        <begin position="63"/>
        <end position="88"/>
    </location>
</feature>
<proteinExistence type="inferred from homology"/>
<dbReference type="InterPro" id="IPR001248">
    <property type="entry name" value="Pur-cyt_permease"/>
</dbReference>
<organism evidence="9 10">
    <name type="scientific">Capronia coronata CBS 617.96</name>
    <dbReference type="NCBI Taxonomy" id="1182541"/>
    <lineage>
        <taxon>Eukaryota</taxon>
        <taxon>Fungi</taxon>
        <taxon>Dikarya</taxon>
        <taxon>Ascomycota</taxon>
        <taxon>Pezizomycotina</taxon>
        <taxon>Eurotiomycetes</taxon>
        <taxon>Chaetothyriomycetidae</taxon>
        <taxon>Chaetothyriales</taxon>
        <taxon>Herpotrichiellaceae</taxon>
        <taxon>Capronia</taxon>
    </lineage>
</organism>
<feature type="transmembrane region" description="Helical" evidence="8">
    <location>
        <begin position="94"/>
        <end position="116"/>
    </location>
</feature>
<dbReference type="STRING" id="1182541.W9ZH24"/>
<dbReference type="Proteomes" id="UP000019484">
    <property type="component" value="Unassembled WGS sequence"/>
</dbReference>
<evidence type="ECO:0000256" key="6">
    <source>
        <dbReference type="ARBA" id="ARBA00023136"/>
    </source>
</evidence>
<sequence>MEKDMEKATSSPVVQDIAEGQAEPNQSLKHPILQKLASWGVELHGVTPVAVEERTNTRYINIFFVWFTMSINLLPIVTGMVGTLSFGLSLRDTSLLIIFFSLFCTIFPAYFCTLGARTGLRQMLHARYTFGYYLVSIIVLLNLATIGGFGVIDAVVGGSTLSAVSNGNMNATAGIVIIAVLALVVSFAGYKALHQYERYAWLPALIAIVIATGCGGKHLSNQVETASPTAATVISFGGVIAGYMIPWAAMASDFAVYCHPSVTTARIFWYSYAGLLVPSIPLMILGAAIGGAVPNVPSWSEGYDKYSAGGVLEAMLMPAGGFGKFVAVILSFSLLGNIAAAVYSVTLNCQLLMPFLVRVPRAAFAIVYTAVCIPLSIYAAKNFFASLENFIYVIAYWSADFVSVVGVEHFVFRKADCTTYDHAIWDVPSKLPSGIPAIGAICLSFGLIIPCMGQVWYTGPLAEKSGDIGFEVGLCLSAVLYIPFRWAEIRYRKQL</sequence>
<keyword evidence="3 7" id="KW-0813">Transport</keyword>
<keyword evidence="6 7" id="KW-0472">Membrane</keyword>
<name>W9ZH24_9EURO</name>
<evidence type="ECO:0000256" key="1">
    <source>
        <dbReference type="ARBA" id="ARBA00004141"/>
    </source>
</evidence>
<feature type="transmembrane region" description="Helical" evidence="8">
    <location>
        <begin position="269"/>
        <end position="293"/>
    </location>
</feature>
<feature type="transmembrane region" description="Helical" evidence="8">
    <location>
        <begin position="172"/>
        <end position="193"/>
    </location>
</feature>
<evidence type="ECO:0000256" key="3">
    <source>
        <dbReference type="ARBA" id="ARBA00022448"/>
    </source>
</evidence>
<dbReference type="PANTHER" id="PTHR31806:SF5">
    <property type="entry name" value="PURINE-CYTOSINE PERMEASE FCY21"/>
    <property type="match status" value="1"/>
</dbReference>